<sequence>MSVNQTVKEIPIVPLEFAGQWIAWNEDHSKIIASAKHLPEAHQKALKTGEKHFWMSKVPSSKDFFGGAAIHS</sequence>
<gene>
    <name evidence="1" type="ORF">A3E36_01765</name>
</gene>
<organism evidence="1 2">
    <name type="scientific">Candidatus Andersenbacteria bacterium RIFCSPHIGHO2_12_FULL_45_11b</name>
    <dbReference type="NCBI Taxonomy" id="1797282"/>
    <lineage>
        <taxon>Bacteria</taxon>
        <taxon>Candidatus Anderseniibacteriota</taxon>
    </lineage>
</organism>
<proteinExistence type="predicted"/>
<evidence type="ECO:0000313" key="2">
    <source>
        <dbReference type="Proteomes" id="UP000177941"/>
    </source>
</evidence>
<protein>
    <recommendedName>
        <fullName evidence="3">DUF5678 domain-containing protein</fullName>
    </recommendedName>
</protein>
<dbReference type="AlphaFoldDB" id="A0A1G1X5U8"/>
<dbReference type="EMBL" id="MHHS01000050">
    <property type="protein sequence ID" value="OGY35405.1"/>
    <property type="molecule type" value="Genomic_DNA"/>
</dbReference>
<comment type="caution">
    <text evidence="1">The sequence shown here is derived from an EMBL/GenBank/DDBJ whole genome shotgun (WGS) entry which is preliminary data.</text>
</comment>
<evidence type="ECO:0008006" key="3">
    <source>
        <dbReference type="Google" id="ProtNLM"/>
    </source>
</evidence>
<dbReference type="Proteomes" id="UP000177941">
    <property type="component" value="Unassembled WGS sequence"/>
</dbReference>
<evidence type="ECO:0000313" key="1">
    <source>
        <dbReference type="EMBL" id="OGY35405.1"/>
    </source>
</evidence>
<name>A0A1G1X5U8_9BACT</name>
<accession>A0A1G1X5U8</accession>
<reference evidence="1 2" key="1">
    <citation type="journal article" date="2016" name="Nat. Commun.">
        <title>Thousands of microbial genomes shed light on interconnected biogeochemical processes in an aquifer system.</title>
        <authorList>
            <person name="Anantharaman K."/>
            <person name="Brown C.T."/>
            <person name="Hug L.A."/>
            <person name="Sharon I."/>
            <person name="Castelle C.J."/>
            <person name="Probst A.J."/>
            <person name="Thomas B.C."/>
            <person name="Singh A."/>
            <person name="Wilkins M.J."/>
            <person name="Karaoz U."/>
            <person name="Brodie E.L."/>
            <person name="Williams K.H."/>
            <person name="Hubbard S.S."/>
            <person name="Banfield J.F."/>
        </authorList>
    </citation>
    <scope>NUCLEOTIDE SEQUENCE [LARGE SCALE GENOMIC DNA]</scope>
</reference>